<comment type="caution">
    <text evidence="1">The sequence shown here is derived from an EMBL/GenBank/DDBJ whole genome shotgun (WGS) entry which is preliminary data.</text>
</comment>
<name>A0A0F9Q9H9_9ZZZZ</name>
<accession>A0A0F9Q9H9</accession>
<gene>
    <name evidence="1" type="ORF">LCGC14_0746640</name>
</gene>
<dbReference type="EMBL" id="LAZR01001781">
    <property type="protein sequence ID" value="KKN39144.1"/>
    <property type="molecule type" value="Genomic_DNA"/>
</dbReference>
<organism evidence="1">
    <name type="scientific">marine sediment metagenome</name>
    <dbReference type="NCBI Taxonomy" id="412755"/>
    <lineage>
        <taxon>unclassified sequences</taxon>
        <taxon>metagenomes</taxon>
        <taxon>ecological metagenomes</taxon>
    </lineage>
</organism>
<evidence type="ECO:0000313" key="1">
    <source>
        <dbReference type="EMBL" id="KKN39144.1"/>
    </source>
</evidence>
<protein>
    <submittedName>
        <fullName evidence="1">Uncharacterized protein</fullName>
    </submittedName>
</protein>
<dbReference type="AlphaFoldDB" id="A0A0F9Q9H9"/>
<sequence>MPRMTATKLLELWVEKAKPIWSGTQWRPNCGGDHKCPFCGSSSGYTYQTTFPMDELAHAVDCFYIESKEFLQKAKERKDKRKR</sequence>
<reference evidence="1" key="1">
    <citation type="journal article" date="2015" name="Nature">
        <title>Complex archaea that bridge the gap between prokaryotes and eukaryotes.</title>
        <authorList>
            <person name="Spang A."/>
            <person name="Saw J.H."/>
            <person name="Jorgensen S.L."/>
            <person name="Zaremba-Niedzwiedzka K."/>
            <person name="Martijn J."/>
            <person name="Lind A.E."/>
            <person name="van Eijk R."/>
            <person name="Schleper C."/>
            <person name="Guy L."/>
            <person name="Ettema T.J."/>
        </authorList>
    </citation>
    <scope>NUCLEOTIDE SEQUENCE</scope>
</reference>
<proteinExistence type="predicted"/>